<dbReference type="EMBL" id="QDDR01000001">
    <property type="protein sequence ID" value="PVE49080.1"/>
    <property type="molecule type" value="Genomic_DNA"/>
</dbReference>
<dbReference type="InterPro" id="IPR021508">
    <property type="entry name" value="Gp17-like"/>
</dbReference>
<dbReference type="RefSeq" id="WP_107749583.1">
    <property type="nucleotide sequence ID" value="NZ_QBKF01000001.1"/>
</dbReference>
<proteinExistence type="predicted"/>
<evidence type="ECO:0000313" key="2">
    <source>
        <dbReference type="Proteomes" id="UP000244810"/>
    </source>
</evidence>
<keyword evidence="2" id="KW-1185">Reference proteome</keyword>
<comment type="caution">
    <text evidence="1">The sequence shown here is derived from an EMBL/GenBank/DDBJ whole genome shotgun (WGS) entry which is preliminary data.</text>
</comment>
<evidence type="ECO:0000313" key="1">
    <source>
        <dbReference type="EMBL" id="PVE49080.1"/>
    </source>
</evidence>
<gene>
    <name evidence="1" type="ORF">DDE23_01340</name>
</gene>
<dbReference type="InterPro" id="IPR053745">
    <property type="entry name" value="Viral_Tail_Comp_sf"/>
</dbReference>
<accession>A0A2T7UWC5</accession>
<name>A0A2T7UWC5_9RHOB</name>
<dbReference type="AlphaFoldDB" id="A0A2T7UWC5"/>
<dbReference type="Gene3D" id="3.30.2000.30">
    <property type="match status" value="1"/>
</dbReference>
<sequence length="135" mass="14084">MSYQATAALQVALYDLLTGDATLAGLLPGGIFDAPPPGTPQGTYGVIGEEEAIDRSDGTGAGAEHRLLVQVVSDASGFATAKAAAARIAAILPGTQPALATGRVVAIWFHQAQARRAEGNAFRRIDLRFRVRIEI</sequence>
<dbReference type="OrthoDB" id="7644395at2"/>
<protein>
    <submittedName>
        <fullName evidence="1">DUF3168 domain-containing protein</fullName>
    </submittedName>
</protein>
<dbReference type="Proteomes" id="UP000244810">
    <property type="component" value="Unassembled WGS sequence"/>
</dbReference>
<dbReference type="Pfam" id="PF11367">
    <property type="entry name" value="Tail_completion_gp17"/>
    <property type="match status" value="1"/>
</dbReference>
<organism evidence="1 2">
    <name type="scientific">Pararhodobacter aggregans</name>
    <dbReference type="NCBI Taxonomy" id="404875"/>
    <lineage>
        <taxon>Bacteria</taxon>
        <taxon>Pseudomonadati</taxon>
        <taxon>Pseudomonadota</taxon>
        <taxon>Alphaproteobacteria</taxon>
        <taxon>Rhodobacterales</taxon>
        <taxon>Paracoccaceae</taxon>
        <taxon>Pararhodobacter</taxon>
    </lineage>
</organism>
<reference evidence="1 2" key="1">
    <citation type="journal article" date="2011" name="Syst. Appl. Microbiol.">
        <title>Defluviimonas denitrificans gen. nov., sp. nov., and Pararhodobacter aggregans gen. nov., sp. nov., non-phototrophic Rhodobacteraceae from the biofilter of a marine aquaculture.</title>
        <authorList>
            <person name="Foesel B.U."/>
            <person name="Drake H.L."/>
            <person name="Schramm A."/>
        </authorList>
    </citation>
    <scope>NUCLEOTIDE SEQUENCE [LARGE SCALE GENOMIC DNA]</scope>
    <source>
        <strain evidence="1 2">D1-19</strain>
    </source>
</reference>